<keyword evidence="1" id="KW-0963">Cytoplasm</keyword>
<dbReference type="InterPro" id="IPR012340">
    <property type="entry name" value="NA-bd_OB-fold"/>
</dbReference>
<dbReference type="GO" id="GO:0005524">
    <property type="term" value="F:ATP binding"/>
    <property type="evidence" value="ECO:0007669"/>
    <property type="project" value="InterPro"/>
</dbReference>
<dbReference type="GO" id="GO:0006281">
    <property type="term" value="P:DNA repair"/>
    <property type="evidence" value="ECO:0007669"/>
    <property type="project" value="UniProtKB-KW"/>
</dbReference>
<dbReference type="InterPro" id="IPR013849">
    <property type="entry name" value="DNA_helicase_Holl-junc_RuvA_I"/>
</dbReference>
<dbReference type="InterPro" id="IPR000085">
    <property type="entry name" value="RuvA"/>
</dbReference>
<accession>X1B882</accession>
<comment type="caution">
    <text evidence="6">The sequence shown here is derived from an EMBL/GenBank/DDBJ whole genome shotgun (WGS) entry which is preliminary data.</text>
</comment>
<name>X1B882_9ZZZZ</name>
<gene>
    <name evidence="6" type="ORF">S01H4_23376</name>
</gene>
<evidence type="ECO:0000256" key="4">
    <source>
        <dbReference type="ARBA" id="ARBA00023204"/>
    </source>
</evidence>
<dbReference type="NCBIfam" id="TIGR00084">
    <property type="entry name" value="ruvA"/>
    <property type="match status" value="1"/>
</dbReference>
<proteinExistence type="predicted"/>
<dbReference type="GO" id="GO:0009378">
    <property type="term" value="F:four-way junction helicase activity"/>
    <property type="evidence" value="ECO:0007669"/>
    <property type="project" value="InterPro"/>
</dbReference>
<keyword evidence="2" id="KW-0227">DNA damage</keyword>
<dbReference type="GO" id="GO:0006310">
    <property type="term" value="P:DNA recombination"/>
    <property type="evidence" value="ECO:0007669"/>
    <property type="project" value="InterPro"/>
</dbReference>
<dbReference type="Pfam" id="PF01330">
    <property type="entry name" value="RuvA_N"/>
    <property type="match status" value="1"/>
</dbReference>
<keyword evidence="3" id="KW-0238">DNA-binding</keyword>
<dbReference type="EMBL" id="BART01010835">
    <property type="protein sequence ID" value="GAG77492.1"/>
    <property type="molecule type" value="Genomic_DNA"/>
</dbReference>
<dbReference type="AlphaFoldDB" id="X1B882"/>
<evidence type="ECO:0000256" key="1">
    <source>
        <dbReference type="ARBA" id="ARBA00022490"/>
    </source>
</evidence>
<dbReference type="SUPFAM" id="SSF47781">
    <property type="entry name" value="RuvA domain 2-like"/>
    <property type="match status" value="1"/>
</dbReference>
<feature type="domain" description="DNA helicase Holliday junction RuvA type" evidence="5">
    <location>
        <begin position="1"/>
        <end position="62"/>
    </location>
</feature>
<keyword evidence="4" id="KW-0234">DNA repair</keyword>
<evidence type="ECO:0000256" key="3">
    <source>
        <dbReference type="ARBA" id="ARBA00023125"/>
    </source>
</evidence>
<reference evidence="6" key="1">
    <citation type="journal article" date="2014" name="Front. Microbiol.">
        <title>High frequency of phylogenetically diverse reductive dehalogenase-homologous genes in deep subseafloor sedimentary metagenomes.</title>
        <authorList>
            <person name="Kawai M."/>
            <person name="Futagami T."/>
            <person name="Toyoda A."/>
            <person name="Takaki Y."/>
            <person name="Nishi S."/>
            <person name="Hori S."/>
            <person name="Arai W."/>
            <person name="Tsubouchi T."/>
            <person name="Morono Y."/>
            <person name="Uchiyama I."/>
            <person name="Ito T."/>
            <person name="Fujiyama A."/>
            <person name="Inagaki F."/>
            <person name="Takami H."/>
        </authorList>
    </citation>
    <scope>NUCLEOTIDE SEQUENCE</scope>
    <source>
        <strain evidence="6">Expedition CK06-06</strain>
    </source>
</reference>
<dbReference type="SUPFAM" id="SSF50249">
    <property type="entry name" value="Nucleic acid-binding proteins"/>
    <property type="match status" value="1"/>
</dbReference>
<organism evidence="6">
    <name type="scientific">marine sediment metagenome</name>
    <dbReference type="NCBI Taxonomy" id="412755"/>
    <lineage>
        <taxon>unclassified sequences</taxon>
        <taxon>metagenomes</taxon>
        <taxon>ecological metagenomes</taxon>
    </lineage>
</organism>
<sequence>MISCLKGELFHKSPEKVTILVNGVGYEVFLSSTSHEKLPPLGEDVFLHIYTHVREDTLILFGFADSDEKAMFLLLINVSGVGPKLALSILSGIRAQG</sequence>
<dbReference type="InterPro" id="IPR010994">
    <property type="entry name" value="RuvA_2-like"/>
</dbReference>
<evidence type="ECO:0000313" key="6">
    <source>
        <dbReference type="EMBL" id="GAG77492.1"/>
    </source>
</evidence>
<dbReference type="Gene3D" id="2.40.50.140">
    <property type="entry name" value="Nucleic acid-binding proteins"/>
    <property type="match status" value="1"/>
</dbReference>
<dbReference type="GO" id="GO:0003677">
    <property type="term" value="F:DNA binding"/>
    <property type="evidence" value="ECO:0007669"/>
    <property type="project" value="UniProtKB-KW"/>
</dbReference>
<evidence type="ECO:0000259" key="5">
    <source>
        <dbReference type="Pfam" id="PF01330"/>
    </source>
</evidence>
<dbReference type="Gene3D" id="1.10.150.20">
    <property type="entry name" value="5' to 3' exonuclease, C-terminal subdomain"/>
    <property type="match status" value="1"/>
</dbReference>
<protein>
    <recommendedName>
        <fullName evidence="5">DNA helicase Holliday junction RuvA type domain-containing protein</fullName>
    </recommendedName>
</protein>
<evidence type="ECO:0000256" key="2">
    <source>
        <dbReference type="ARBA" id="ARBA00022763"/>
    </source>
</evidence>